<comment type="caution">
    <text evidence="2">The sequence shown here is derived from an EMBL/GenBank/DDBJ whole genome shotgun (WGS) entry which is preliminary data.</text>
</comment>
<organism evidence="2 3">
    <name type="scientific">Tanacetum coccineum</name>
    <dbReference type="NCBI Taxonomy" id="301880"/>
    <lineage>
        <taxon>Eukaryota</taxon>
        <taxon>Viridiplantae</taxon>
        <taxon>Streptophyta</taxon>
        <taxon>Embryophyta</taxon>
        <taxon>Tracheophyta</taxon>
        <taxon>Spermatophyta</taxon>
        <taxon>Magnoliopsida</taxon>
        <taxon>eudicotyledons</taxon>
        <taxon>Gunneridae</taxon>
        <taxon>Pentapetalae</taxon>
        <taxon>asterids</taxon>
        <taxon>campanulids</taxon>
        <taxon>Asterales</taxon>
        <taxon>Asteraceae</taxon>
        <taxon>Asteroideae</taxon>
        <taxon>Anthemideae</taxon>
        <taxon>Anthemidinae</taxon>
        <taxon>Tanacetum</taxon>
    </lineage>
</organism>
<feature type="region of interest" description="Disordered" evidence="1">
    <location>
        <begin position="24"/>
        <end position="46"/>
    </location>
</feature>
<feature type="compositionally biased region" description="Low complexity" evidence="1">
    <location>
        <begin position="24"/>
        <end position="42"/>
    </location>
</feature>
<evidence type="ECO:0000256" key="1">
    <source>
        <dbReference type="SAM" id="MobiDB-lite"/>
    </source>
</evidence>
<reference evidence="2" key="1">
    <citation type="journal article" date="2022" name="Int. J. Mol. Sci.">
        <title>Draft Genome of Tanacetum Coccineum: Genomic Comparison of Closely Related Tanacetum-Family Plants.</title>
        <authorList>
            <person name="Yamashiro T."/>
            <person name="Shiraishi A."/>
            <person name="Nakayama K."/>
            <person name="Satake H."/>
        </authorList>
    </citation>
    <scope>NUCLEOTIDE SEQUENCE</scope>
</reference>
<keyword evidence="3" id="KW-1185">Reference proteome</keyword>
<gene>
    <name evidence="2" type="ORF">Tco_0770097</name>
</gene>
<protein>
    <submittedName>
        <fullName evidence="2">Uncharacterized protein</fullName>
    </submittedName>
</protein>
<name>A0ABQ4ZD48_9ASTR</name>
<accession>A0ABQ4ZD48</accession>
<sequence length="71" mass="8185">MQTQDEDQVEQTQELAKIDLTQVEQTQEQTQDQVHPQEQPQQAALRMPSARILQRKLGKQDNSQNTALNVE</sequence>
<reference evidence="2" key="2">
    <citation type="submission" date="2022-01" db="EMBL/GenBank/DDBJ databases">
        <authorList>
            <person name="Yamashiro T."/>
            <person name="Shiraishi A."/>
            <person name="Satake H."/>
            <person name="Nakayama K."/>
        </authorList>
    </citation>
    <scope>NUCLEOTIDE SEQUENCE</scope>
</reference>
<proteinExistence type="predicted"/>
<dbReference type="EMBL" id="BQNB010011200">
    <property type="protein sequence ID" value="GJS87461.1"/>
    <property type="molecule type" value="Genomic_DNA"/>
</dbReference>
<evidence type="ECO:0000313" key="2">
    <source>
        <dbReference type="EMBL" id="GJS87461.1"/>
    </source>
</evidence>
<evidence type="ECO:0000313" key="3">
    <source>
        <dbReference type="Proteomes" id="UP001151760"/>
    </source>
</evidence>
<dbReference type="Proteomes" id="UP001151760">
    <property type="component" value="Unassembled WGS sequence"/>
</dbReference>